<protein>
    <submittedName>
        <fullName evidence="1">Uncharacterized protein</fullName>
    </submittedName>
</protein>
<accession>A0A4R8GDG1</accession>
<name>A0A4R8GDG1_9RHOB</name>
<comment type="caution">
    <text evidence="1">The sequence shown here is derived from an EMBL/GenBank/DDBJ whole genome shotgun (WGS) entry which is preliminary data.</text>
</comment>
<dbReference type="AlphaFoldDB" id="A0A4R8GDG1"/>
<proteinExistence type="predicted"/>
<reference evidence="1 2" key="1">
    <citation type="submission" date="2019-03" db="EMBL/GenBank/DDBJ databases">
        <title>Genomic Encyclopedia of Type Strains, Phase IV (KMG-IV): sequencing the most valuable type-strain genomes for metagenomic binning, comparative biology and taxonomic classification.</title>
        <authorList>
            <person name="Goeker M."/>
        </authorList>
    </citation>
    <scope>NUCLEOTIDE SEQUENCE [LARGE SCALE GENOMIC DNA]</scope>
    <source>
        <strain evidence="1 2">JA181</strain>
    </source>
</reference>
<evidence type="ECO:0000313" key="2">
    <source>
        <dbReference type="Proteomes" id="UP000295484"/>
    </source>
</evidence>
<organism evidence="1 2">
    <name type="scientific">Rhodovulum visakhapatnamense</name>
    <dbReference type="NCBI Taxonomy" id="364297"/>
    <lineage>
        <taxon>Bacteria</taxon>
        <taxon>Pseudomonadati</taxon>
        <taxon>Pseudomonadota</taxon>
        <taxon>Alphaproteobacteria</taxon>
        <taxon>Rhodobacterales</taxon>
        <taxon>Paracoccaceae</taxon>
        <taxon>Rhodovulum</taxon>
    </lineage>
</organism>
<dbReference type="Proteomes" id="UP000295484">
    <property type="component" value="Unassembled WGS sequence"/>
</dbReference>
<dbReference type="EMBL" id="SOEB01000001">
    <property type="protein sequence ID" value="TDX33942.1"/>
    <property type="molecule type" value="Genomic_DNA"/>
</dbReference>
<gene>
    <name evidence="1" type="ORF">EV657_101372</name>
</gene>
<evidence type="ECO:0000313" key="1">
    <source>
        <dbReference type="EMBL" id="TDX33942.1"/>
    </source>
</evidence>
<sequence>MSDAEFRECGRNRIAGDKLPIWAGMCATKAVLAGDGDDVSAICRVRGVVCGFGSGAWGTACEKTGT</sequence>